<evidence type="ECO:0000313" key="3">
    <source>
        <dbReference type="Proteomes" id="UP000439917"/>
    </source>
</evidence>
<dbReference type="EMBL" id="WAGF01000003">
    <property type="protein sequence ID" value="KAB0880848.1"/>
    <property type="molecule type" value="Genomic_DNA"/>
</dbReference>
<keyword evidence="1" id="KW-1133">Transmembrane helix</keyword>
<sequence>MSGWIKIIISGVTVIAGAVGVYLYGENAEKKGEATGEARAKAAYADKLDTLKLKVARLLGELSQREEFILTGYALGLCCLKANHLNTPANITLLDDLVVGIGSRSRLSQHTQLRIAEMIVSPPNLSTIWLMIAEYQLNDPKTLSTLEELVTMLMQLDETKPQEARDFMTSWYELVAA</sequence>
<evidence type="ECO:0000256" key="1">
    <source>
        <dbReference type="SAM" id="Phobius"/>
    </source>
</evidence>
<feature type="transmembrane region" description="Helical" evidence="1">
    <location>
        <begin position="7"/>
        <end position="25"/>
    </location>
</feature>
<dbReference type="AlphaFoldDB" id="A0AAN5X631"/>
<keyword evidence="1" id="KW-0472">Membrane</keyword>
<name>A0AAN5X631_CROSK</name>
<organism evidence="2 3">
    <name type="scientific">Cronobacter sakazakii</name>
    <name type="common">Enterobacter sakazakii</name>
    <dbReference type="NCBI Taxonomy" id="28141"/>
    <lineage>
        <taxon>Bacteria</taxon>
        <taxon>Pseudomonadati</taxon>
        <taxon>Pseudomonadota</taxon>
        <taxon>Gammaproteobacteria</taxon>
        <taxon>Enterobacterales</taxon>
        <taxon>Enterobacteriaceae</taxon>
        <taxon>Cronobacter</taxon>
    </lineage>
</organism>
<protein>
    <submittedName>
        <fullName evidence="2">Uncharacterized protein</fullName>
    </submittedName>
</protein>
<gene>
    <name evidence="2" type="ORF">FZI38_01300</name>
</gene>
<accession>A0AAN5X631</accession>
<reference evidence="2 3" key="1">
    <citation type="submission" date="2019-09" db="EMBL/GenBank/DDBJ databases">
        <title>Prevalence, distribution, and phylogeny of type two toxin-antitoxin genes possessed by Cronobacter species where C. sakazakii homologs follow sequence type lineages.</title>
        <authorList>
            <person name="Finkelstein S."/>
            <person name="Negrete F."/>
            <person name="Jang H."/>
            <person name="Gopinath G.R."/>
            <person name="Tall B.D."/>
        </authorList>
    </citation>
    <scope>NUCLEOTIDE SEQUENCE [LARGE SCALE GENOMIC DNA]</scope>
    <source>
        <strain evidence="2 3">MOD1_Comp4</strain>
    </source>
</reference>
<dbReference type="Proteomes" id="UP000439917">
    <property type="component" value="Unassembled WGS sequence"/>
</dbReference>
<proteinExistence type="predicted"/>
<keyword evidence="1" id="KW-0812">Transmembrane</keyword>
<comment type="caution">
    <text evidence="2">The sequence shown here is derived from an EMBL/GenBank/DDBJ whole genome shotgun (WGS) entry which is preliminary data.</text>
</comment>
<evidence type="ECO:0000313" key="2">
    <source>
        <dbReference type="EMBL" id="KAB0880848.1"/>
    </source>
</evidence>